<evidence type="ECO:0000256" key="1">
    <source>
        <dbReference type="ARBA" id="ARBA00023002"/>
    </source>
</evidence>
<protein>
    <submittedName>
        <fullName evidence="2">Dioxygenase</fullName>
    </submittedName>
</protein>
<dbReference type="EMBL" id="JZWS02000009">
    <property type="protein sequence ID" value="MCL7344485.1"/>
    <property type="molecule type" value="Genomic_DNA"/>
</dbReference>
<dbReference type="AlphaFoldDB" id="A0AAE3FKF0"/>
<proteinExistence type="predicted"/>
<dbReference type="Gene3D" id="3.40.830.10">
    <property type="entry name" value="LigB-like"/>
    <property type="match status" value="1"/>
</dbReference>
<accession>A0AAE3FKF0</accession>
<dbReference type="GO" id="GO:0051213">
    <property type="term" value="F:dioxygenase activity"/>
    <property type="evidence" value="ECO:0007669"/>
    <property type="project" value="UniProtKB-KW"/>
</dbReference>
<sequence length="79" mass="9107">MKLGYFVSHGSPTILVENVKWKSTLSSIGKEIKKEVNPDVVVVSSPHFFTFSDVHYVEVSEKLECIQDYYGFPDELYKF</sequence>
<dbReference type="PANTHER" id="PTHR30096">
    <property type="entry name" value="4,5-DOPA DIOXYGENASE EXTRADIOL-LIKE PROTEIN"/>
    <property type="match status" value="1"/>
</dbReference>
<evidence type="ECO:0000313" key="2">
    <source>
        <dbReference type="EMBL" id="MCL7344485.1"/>
    </source>
</evidence>
<comment type="caution">
    <text evidence="2">The sequence shown here is derived from an EMBL/GenBank/DDBJ whole genome shotgun (WGS) entry which is preliminary data.</text>
</comment>
<name>A0AAE3FKF0_9CREN</name>
<keyword evidence="2" id="KW-0223">Dioxygenase</keyword>
<dbReference type="PANTHER" id="PTHR30096:SF0">
    <property type="entry name" value="4,5-DOPA DIOXYGENASE EXTRADIOL-LIKE PROTEIN"/>
    <property type="match status" value="1"/>
</dbReference>
<organism evidence="2">
    <name type="scientific">Candidatus Aramenus sulfurataquae</name>
    <dbReference type="NCBI Taxonomy" id="1326980"/>
    <lineage>
        <taxon>Archaea</taxon>
        <taxon>Thermoproteota</taxon>
        <taxon>Thermoprotei</taxon>
        <taxon>Sulfolobales</taxon>
        <taxon>Sulfolobaceae</taxon>
        <taxon>Candidatus Aramenus</taxon>
    </lineage>
</organism>
<feature type="non-terminal residue" evidence="2">
    <location>
        <position position="79"/>
    </location>
</feature>
<gene>
    <name evidence="2" type="ORF">TQ35_007925</name>
</gene>
<reference evidence="2" key="1">
    <citation type="submission" date="2022-05" db="EMBL/GenBank/DDBJ databases">
        <title>Metagenome Sequencing of an Archaeal-Dominated Microbial Community from a Hot Spring at the Los Azufres Geothermal Field, Mexico.</title>
        <authorList>
            <person name="Marin-Paredes R."/>
            <person name="Martinez-Romero E."/>
            <person name="Servin-Garciduenas L.E."/>
        </authorList>
    </citation>
    <scope>NUCLEOTIDE SEQUENCE</scope>
    <source>
        <strain evidence="2">AZ1-454</strain>
    </source>
</reference>
<keyword evidence="1" id="KW-0560">Oxidoreductase</keyword>
<dbReference type="SUPFAM" id="SSF53213">
    <property type="entry name" value="LigB-like"/>
    <property type="match status" value="1"/>
</dbReference>